<reference evidence="10" key="1">
    <citation type="journal article" name="BMC Genomics">
        <title>Long-read sequencing and de novo genome assembly of marine medaka (Oryzias melastigma).</title>
        <authorList>
            <person name="Liang P."/>
            <person name="Saqib H.S.A."/>
            <person name="Ni X."/>
            <person name="Shen Y."/>
        </authorList>
    </citation>
    <scope>NUCLEOTIDE SEQUENCE</scope>
    <source>
        <strain evidence="10">Bigg-433</strain>
    </source>
</reference>
<dbReference type="GO" id="GO:0005886">
    <property type="term" value="C:plasma membrane"/>
    <property type="evidence" value="ECO:0007669"/>
    <property type="project" value="TreeGrafter"/>
</dbReference>
<evidence type="ECO:0000256" key="5">
    <source>
        <dbReference type="ARBA" id="ARBA00023319"/>
    </source>
</evidence>
<keyword evidence="7" id="KW-0812">Transmembrane</keyword>
<dbReference type="InterPro" id="IPR007110">
    <property type="entry name" value="Ig-like_dom"/>
</dbReference>
<comment type="subcellular location">
    <subcellularLocation>
        <location evidence="1">Membrane</location>
        <topology evidence="1">Single-pass type I membrane protein</topology>
    </subcellularLocation>
</comment>
<evidence type="ECO:0000256" key="7">
    <source>
        <dbReference type="SAM" id="Phobius"/>
    </source>
</evidence>
<evidence type="ECO:0000259" key="9">
    <source>
        <dbReference type="PROSITE" id="PS50835"/>
    </source>
</evidence>
<keyword evidence="5" id="KW-0393">Immunoglobulin domain</keyword>
<dbReference type="GO" id="GO:0050839">
    <property type="term" value="F:cell adhesion molecule binding"/>
    <property type="evidence" value="ECO:0007669"/>
    <property type="project" value="TreeGrafter"/>
</dbReference>
<feature type="chain" id="PRO_5033015948" evidence="8">
    <location>
        <begin position="28"/>
        <end position="311"/>
    </location>
</feature>
<comment type="caution">
    <text evidence="10">The sequence shown here is derived from an EMBL/GenBank/DDBJ whole genome shotgun (WGS) entry which is preliminary data.</text>
</comment>
<feature type="transmembrane region" description="Helical" evidence="7">
    <location>
        <begin position="251"/>
        <end position="269"/>
    </location>
</feature>
<keyword evidence="3" id="KW-1015">Disulfide bond</keyword>
<dbReference type="GO" id="GO:0098609">
    <property type="term" value="P:cell-cell adhesion"/>
    <property type="evidence" value="ECO:0007669"/>
    <property type="project" value="TreeGrafter"/>
</dbReference>
<dbReference type="Proteomes" id="UP000646548">
    <property type="component" value="Unassembled WGS sequence"/>
</dbReference>
<keyword evidence="7" id="KW-1133">Transmembrane helix</keyword>
<keyword evidence="2 7" id="KW-0472">Membrane</keyword>
<dbReference type="EMBL" id="WKFB01000302">
    <property type="protein sequence ID" value="KAF6727527.1"/>
    <property type="molecule type" value="Genomic_DNA"/>
</dbReference>
<evidence type="ECO:0000256" key="8">
    <source>
        <dbReference type="SAM" id="SignalP"/>
    </source>
</evidence>
<keyword evidence="8" id="KW-0732">Signal</keyword>
<evidence type="ECO:0000313" key="10">
    <source>
        <dbReference type="EMBL" id="KAF6727527.1"/>
    </source>
</evidence>
<protein>
    <submittedName>
        <fullName evidence="10">Embigin</fullName>
    </submittedName>
</protein>
<feature type="signal peptide" evidence="8">
    <location>
        <begin position="1"/>
        <end position="27"/>
    </location>
</feature>
<dbReference type="InterPro" id="IPR003599">
    <property type="entry name" value="Ig_sub"/>
</dbReference>
<dbReference type="InterPro" id="IPR051275">
    <property type="entry name" value="Cell_adhesion_signaling"/>
</dbReference>
<dbReference type="SUPFAM" id="SSF48726">
    <property type="entry name" value="Immunoglobulin"/>
    <property type="match status" value="2"/>
</dbReference>
<gene>
    <name evidence="10" type="ORF">FQA47_005568</name>
</gene>
<dbReference type="AlphaFoldDB" id="A0A834CDD5"/>
<dbReference type="InterPro" id="IPR013783">
    <property type="entry name" value="Ig-like_fold"/>
</dbReference>
<evidence type="ECO:0000256" key="6">
    <source>
        <dbReference type="SAM" id="MobiDB-lite"/>
    </source>
</evidence>
<proteinExistence type="predicted"/>
<dbReference type="Pfam" id="PF13927">
    <property type="entry name" value="Ig_3"/>
    <property type="match status" value="1"/>
</dbReference>
<name>A0A834CDD5_ORYME</name>
<dbReference type="GO" id="GO:0005911">
    <property type="term" value="C:cell-cell junction"/>
    <property type="evidence" value="ECO:0007669"/>
    <property type="project" value="TreeGrafter"/>
</dbReference>
<evidence type="ECO:0000256" key="1">
    <source>
        <dbReference type="ARBA" id="ARBA00004479"/>
    </source>
</evidence>
<evidence type="ECO:0000256" key="3">
    <source>
        <dbReference type="ARBA" id="ARBA00023157"/>
    </source>
</evidence>
<dbReference type="PANTHER" id="PTHR11640:SF31">
    <property type="entry name" value="IRREGULAR CHIASM C-ROUGHEST PROTEIN-RELATED"/>
    <property type="match status" value="1"/>
</dbReference>
<dbReference type="PANTHER" id="PTHR11640">
    <property type="entry name" value="NEPHRIN"/>
    <property type="match status" value="1"/>
</dbReference>
<sequence length="311" mass="35202">MENMPASWKLLLMLLLVLTASCGRVHAETLAPSPKPLASVPALSADMRKVAVLKSQNSTQNVQLLNPVNLSLECSLTADHNNLPNISAFWSQDGREIPDSRLTVALENQQYHLQRLFYISGEEMLGSYSCVFENGVRADFILATPPFGEVRDKPVVSYVRDFVVLPCKMEEAKPKPLSWRWFWGNKTHKEQISEQPERFQIHSEERKSKLKVINLTHEDAGVYYCGAVYAIGTTMNPIELKVITYQEPLKPFIGILIEVVLLVAVIFLCEKRRSKKNTSKGNEENVDQNNIKLQEEEKGAEEGSSMRQRKV</sequence>
<feature type="region of interest" description="Disordered" evidence="6">
    <location>
        <begin position="276"/>
        <end position="311"/>
    </location>
</feature>
<dbReference type="CDD" id="cd00096">
    <property type="entry name" value="Ig"/>
    <property type="match status" value="1"/>
</dbReference>
<dbReference type="Gene3D" id="2.60.40.10">
    <property type="entry name" value="Immunoglobulins"/>
    <property type="match status" value="2"/>
</dbReference>
<keyword evidence="4" id="KW-0325">Glycoprotein</keyword>
<dbReference type="SMART" id="SM00409">
    <property type="entry name" value="IG"/>
    <property type="match status" value="1"/>
</dbReference>
<evidence type="ECO:0000256" key="2">
    <source>
        <dbReference type="ARBA" id="ARBA00023136"/>
    </source>
</evidence>
<evidence type="ECO:0000313" key="11">
    <source>
        <dbReference type="Proteomes" id="UP000646548"/>
    </source>
</evidence>
<dbReference type="PROSITE" id="PS50835">
    <property type="entry name" value="IG_LIKE"/>
    <property type="match status" value="2"/>
</dbReference>
<feature type="domain" description="Ig-like" evidence="9">
    <location>
        <begin position="145"/>
        <end position="244"/>
    </location>
</feature>
<dbReference type="InterPro" id="IPR036179">
    <property type="entry name" value="Ig-like_dom_sf"/>
</dbReference>
<evidence type="ECO:0000256" key="4">
    <source>
        <dbReference type="ARBA" id="ARBA00023180"/>
    </source>
</evidence>
<feature type="domain" description="Ig-like" evidence="9">
    <location>
        <begin position="41"/>
        <end position="143"/>
    </location>
</feature>
<organism evidence="10 11">
    <name type="scientific">Oryzias melastigma</name>
    <name type="common">Marine medaka</name>
    <dbReference type="NCBI Taxonomy" id="30732"/>
    <lineage>
        <taxon>Eukaryota</taxon>
        <taxon>Metazoa</taxon>
        <taxon>Chordata</taxon>
        <taxon>Craniata</taxon>
        <taxon>Vertebrata</taxon>
        <taxon>Euteleostomi</taxon>
        <taxon>Actinopterygii</taxon>
        <taxon>Neopterygii</taxon>
        <taxon>Teleostei</taxon>
        <taxon>Neoteleostei</taxon>
        <taxon>Acanthomorphata</taxon>
        <taxon>Ovalentaria</taxon>
        <taxon>Atherinomorphae</taxon>
        <taxon>Beloniformes</taxon>
        <taxon>Adrianichthyidae</taxon>
        <taxon>Oryziinae</taxon>
        <taxon>Oryzias</taxon>
    </lineage>
</organism>
<accession>A0A834CDD5</accession>